<protein>
    <submittedName>
        <fullName evidence="2">Uncharacterized protein</fullName>
    </submittedName>
</protein>
<accession>Q2IDN9</accession>
<dbReference type="HOGENOM" id="CLU_016488_0_0_7"/>
<gene>
    <name evidence="2" type="ordered locus">Adeh_2927</name>
</gene>
<dbReference type="SUPFAM" id="SSF48695">
    <property type="entry name" value="Multiheme cytochromes"/>
    <property type="match status" value="1"/>
</dbReference>
<dbReference type="RefSeq" id="WP_011421979.1">
    <property type="nucleotide sequence ID" value="NC_007760.1"/>
</dbReference>
<reference evidence="2 3" key="1">
    <citation type="submission" date="2006-01" db="EMBL/GenBank/DDBJ databases">
        <title>Complete sequence of Anaeromyxobacter dehalogenans 2CP-C.</title>
        <authorList>
            <consortium name="US DOE Joint Genome Institute"/>
            <person name="Copeland A."/>
            <person name="Lucas S."/>
            <person name="Lapidus A."/>
            <person name="Barry K."/>
            <person name="Detter J.C."/>
            <person name="Glavina T."/>
            <person name="Hammon N."/>
            <person name="Israni S."/>
            <person name="Pitluck S."/>
            <person name="Brettin T."/>
            <person name="Bruce D."/>
            <person name="Han C."/>
            <person name="Tapia R."/>
            <person name="Gilna P."/>
            <person name="Kiss H."/>
            <person name="Schmutz J."/>
            <person name="Larimer F."/>
            <person name="Land M."/>
            <person name="Kyrpides N."/>
            <person name="Anderson I."/>
            <person name="Sanford R.A."/>
            <person name="Ritalahti K.M."/>
            <person name="Thomas H.S."/>
            <person name="Kirby J.R."/>
            <person name="Zhulin I.B."/>
            <person name="Loeffler F.E."/>
            <person name="Richardson P."/>
        </authorList>
    </citation>
    <scope>NUCLEOTIDE SEQUENCE [LARGE SCALE GENOMIC DNA]</scope>
    <source>
        <strain evidence="2 3">2CP-C</strain>
    </source>
</reference>
<dbReference type="Gene3D" id="2.60.40.1120">
    <property type="entry name" value="Carboxypeptidase-like, regulatory domain"/>
    <property type="match status" value="1"/>
</dbReference>
<evidence type="ECO:0000313" key="2">
    <source>
        <dbReference type="EMBL" id="ABC82697.1"/>
    </source>
</evidence>
<dbReference type="PROSITE" id="PS51257">
    <property type="entry name" value="PROKAR_LIPOPROTEIN"/>
    <property type="match status" value="1"/>
</dbReference>
<dbReference type="eggNOG" id="COG5492">
    <property type="taxonomic scope" value="Bacteria"/>
</dbReference>
<proteinExistence type="predicted"/>
<feature type="signal peptide" evidence="1">
    <location>
        <begin position="1"/>
        <end position="20"/>
    </location>
</feature>
<dbReference type="Gene3D" id="1.10.1130.10">
    <property type="entry name" value="Flavocytochrome C3, Chain A"/>
    <property type="match status" value="1"/>
</dbReference>
<dbReference type="InterPro" id="IPR036280">
    <property type="entry name" value="Multihaem_cyt_sf"/>
</dbReference>
<dbReference type="SUPFAM" id="SSF49464">
    <property type="entry name" value="Carboxypeptidase regulatory domain-like"/>
    <property type="match status" value="1"/>
</dbReference>
<keyword evidence="1" id="KW-0732">Signal</keyword>
<organism evidence="2 3">
    <name type="scientific">Anaeromyxobacter dehalogenans (strain 2CP-C)</name>
    <dbReference type="NCBI Taxonomy" id="290397"/>
    <lineage>
        <taxon>Bacteria</taxon>
        <taxon>Pseudomonadati</taxon>
        <taxon>Myxococcota</taxon>
        <taxon>Myxococcia</taxon>
        <taxon>Myxococcales</taxon>
        <taxon>Cystobacterineae</taxon>
        <taxon>Anaeromyxobacteraceae</taxon>
        <taxon>Anaeromyxobacter</taxon>
    </lineage>
</organism>
<name>Q2IDN9_ANADE</name>
<dbReference type="Proteomes" id="UP000001935">
    <property type="component" value="Chromosome"/>
</dbReference>
<evidence type="ECO:0000313" key="3">
    <source>
        <dbReference type="Proteomes" id="UP000001935"/>
    </source>
</evidence>
<dbReference type="Pfam" id="PF13620">
    <property type="entry name" value="CarboxypepD_reg"/>
    <property type="match status" value="1"/>
</dbReference>
<dbReference type="InterPro" id="IPR008969">
    <property type="entry name" value="CarboxyPept-like_regulatory"/>
</dbReference>
<dbReference type="EMBL" id="CP000251">
    <property type="protein sequence ID" value="ABC82697.1"/>
    <property type="molecule type" value="Genomic_DNA"/>
</dbReference>
<dbReference type="OrthoDB" id="9795893at2"/>
<dbReference type="AlphaFoldDB" id="Q2IDN9"/>
<evidence type="ECO:0000256" key="1">
    <source>
        <dbReference type="SAM" id="SignalP"/>
    </source>
</evidence>
<sequence length="649" mass="65946">MRRGIILAAVAAGAFASACGGGSGADAASAADAARNAATGVAGTVRDTAGAPIAGAVVSDGQRSATSASDGSYALAERAGTVTLTASRTGYATATQTVGVPKRGSVQVDWALAPTAPPPPSGGAYRVFANNDLGMHCVDRSFAVFSILPPYNVVNAQVVALQASGKPVLLDASQVDLRYAAIADATGSVNSTSKGKTDFWTYAAALYGAALPEGAGLMGLWMPADAPDASGTTLSWDAGLGLFHAPGIPILPIDDAGRTNPYPLLRFSAYDKAGTTLAATDVVLPVSDETSCQNCHATGKVAASEAGIAWSADPDLEAQARQNVLALHDAEHGTALRQQAPVLCASCHYSPALDLAGAGPSPQQALHPTMSSVMHGFHADKVAGLWDAPVPVGGTIPPAAQQACYQCHPGAQTQCLRGAMSSKLACQNCHGDMAAVGGAFPLLAGGSVDGTGDGAPRRPWKDEPRCQSCHANDAVSKTTLASAPPLAADGLRFNEAFRAGDPSASPLLASNRRFAEEPGKLYRHSKGHGGLACEACHGSTHAIWSGNANDDVAATQLQGHAGTIGECSTCHLSPPTMGLGGPHGMHPVGDEWVRAHDSVAEADLAACQACHGTDYRGTVLSRMFATRTLMGRTLTAGTPVGCFHCHNGP</sequence>
<feature type="chain" id="PRO_5004210209" evidence="1">
    <location>
        <begin position="21"/>
        <end position="649"/>
    </location>
</feature>
<dbReference type="KEGG" id="ade:Adeh_2927"/>
<dbReference type="STRING" id="290397.Adeh_2927"/>